<keyword evidence="2" id="KW-1185">Reference proteome</keyword>
<comment type="caution">
    <text evidence="1">The sequence shown here is derived from an EMBL/GenBank/DDBJ whole genome shotgun (WGS) entry which is preliminary data.</text>
</comment>
<dbReference type="Proteomes" id="UP001221898">
    <property type="component" value="Unassembled WGS sequence"/>
</dbReference>
<dbReference type="AlphaFoldDB" id="A0AAD7R694"/>
<proteinExistence type="predicted"/>
<reference evidence="1" key="1">
    <citation type="journal article" date="2023" name="Science">
        <title>Genome structures resolve the early diversification of teleost fishes.</title>
        <authorList>
            <person name="Parey E."/>
            <person name="Louis A."/>
            <person name="Montfort J."/>
            <person name="Bouchez O."/>
            <person name="Roques C."/>
            <person name="Iampietro C."/>
            <person name="Lluch J."/>
            <person name="Castinel A."/>
            <person name="Donnadieu C."/>
            <person name="Desvignes T."/>
            <person name="Floi Bucao C."/>
            <person name="Jouanno E."/>
            <person name="Wen M."/>
            <person name="Mejri S."/>
            <person name="Dirks R."/>
            <person name="Jansen H."/>
            <person name="Henkel C."/>
            <person name="Chen W.J."/>
            <person name="Zahm M."/>
            <person name="Cabau C."/>
            <person name="Klopp C."/>
            <person name="Thompson A.W."/>
            <person name="Robinson-Rechavi M."/>
            <person name="Braasch I."/>
            <person name="Lecointre G."/>
            <person name="Bobe J."/>
            <person name="Postlethwait J.H."/>
            <person name="Berthelot C."/>
            <person name="Roest Crollius H."/>
            <person name="Guiguen Y."/>
        </authorList>
    </citation>
    <scope>NUCLEOTIDE SEQUENCE</scope>
    <source>
        <strain evidence="1">NC1722</strain>
    </source>
</reference>
<sequence>MSCLSAVAGVDLRCDSGIRDGAGPRWWCSVSRLCLSLGPAALPLPARPWSSCRGPPRDLCPAPLYPLPSPPLPSPPALRTSFCVEGIQVENGSPDEGPLHRAVTFSGGLIAFDSRGVNTEGAHLRRGPHCASPEKKK</sequence>
<protein>
    <submittedName>
        <fullName evidence="1">Uncharacterized protein</fullName>
    </submittedName>
</protein>
<dbReference type="EMBL" id="JAINUG010000556">
    <property type="protein sequence ID" value="KAJ8366694.1"/>
    <property type="molecule type" value="Genomic_DNA"/>
</dbReference>
<organism evidence="1 2">
    <name type="scientific">Aldrovandia affinis</name>
    <dbReference type="NCBI Taxonomy" id="143900"/>
    <lineage>
        <taxon>Eukaryota</taxon>
        <taxon>Metazoa</taxon>
        <taxon>Chordata</taxon>
        <taxon>Craniata</taxon>
        <taxon>Vertebrata</taxon>
        <taxon>Euteleostomi</taxon>
        <taxon>Actinopterygii</taxon>
        <taxon>Neopterygii</taxon>
        <taxon>Teleostei</taxon>
        <taxon>Notacanthiformes</taxon>
        <taxon>Halosauridae</taxon>
        <taxon>Aldrovandia</taxon>
    </lineage>
</organism>
<gene>
    <name evidence="1" type="ORF">AAFF_G00345350</name>
</gene>
<accession>A0AAD7R694</accession>
<evidence type="ECO:0000313" key="1">
    <source>
        <dbReference type="EMBL" id="KAJ8366694.1"/>
    </source>
</evidence>
<name>A0AAD7R694_9TELE</name>
<evidence type="ECO:0000313" key="2">
    <source>
        <dbReference type="Proteomes" id="UP001221898"/>
    </source>
</evidence>